<dbReference type="AlphaFoldDB" id="A0A1X7VCH7"/>
<sequence>MPPGCGHGRGGRGKSRASPFRRSGRPATRASSLAAASSQDPLVSNSDSVTREPSPVPQGGASASLDELRELMLSISDQLSTHHRILPAPTAPASLGPQRSLPPWSQSSSLLGDGQQLLQQQSYSLPSAVSTTSHPQTIAFPPPPTVVSSPGAGAISFFPMAGPRLLPGTGSAGSCAGVLGGLPPPQGLVSVPLCPVSPPVAHTAVSTQLYSPSQAPAVPTRQASGGLVLSPDYQPIPAKLVEKARSGEFMEMREFLLDNVKLLDKLESTGLHHGMSRPRMREVSSPLAWIHCFLAYTAIRCQDPFARDMLSYARLILGEAMCHGGTGWLEYDRAARQQRAIDPLKPWNIIDPGLHSAFILSRSTATTVKRCSSCQGVNHTASQ</sequence>
<proteinExistence type="predicted"/>
<organism evidence="2">
    <name type="scientific">Amphimedon queenslandica</name>
    <name type="common">Sponge</name>
    <dbReference type="NCBI Taxonomy" id="400682"/>
    <lineage>
        <taxon>Eukaryota</taxon>
        <taxon>Metazoa</taxon>
        <taxon>Porifera</taxon>
        <taxon>Demospongiae</taxon>
        <taxon>Heteroscleromorpha</taxon>
        <taxon>Haplosclerida</taxon>
        <taxon>Niphatidae</taxon>
        <taxon>Amphimedon</taxon>
    </lineage>
</organism>
<evidence type="ECO:0000256" key="1">
    <source>
        <dbReference type="SAM" id="MobiDB-lite"/>
    </source>
</evidence>
<dbReference type="EnsemblMetazoa" id="Aqu2.1.37698_001">
    <property type="protein sequence ID" value="Aqu2.1.37698_001"/>
    <property type="gene ID" value="Aqu2.1.37698"/>
</dbReference>
<name>A0A1X7VCH7_AMPQE</name>
<feature type="compositionally biased region" description="Low complexity" evidence="1">
    <location>
        <begin position="97"/>
        <end position="111"/>
    </location>
</feature>
<dbReference type="OrthoDB" id="5985771at2759"/>
<feature type="region of interest" description="Disordered" evidence="1">
    <location>
        <begin position="87"/>
        <end position="111"/>
    </location>
</feature>
<dbReference type="InParanoid" id="A0A1X7VCH7"/>
<reference evidence="2" key="1">
    <citation type="submission" date="2017-05" db="UniProtKB">
        <authorList>
            <consortium name="EnsemblMetazoa"/>
        </authorList>
    </citation>
    <scope>IDENTIFICATION</scope>
</reference>
<dbReference type="PANTHER" id="PTHR35558:SF1">
    <property type="entry name" value="ENDONUCLEASE_EXONUCLEASE_PHOSPHATASE DOMAIN-CONTAINING PROTEIN"/>
    <property type="match status" value="1"/>
</dbReference>
<accession>A0A1X7VCH7</accession>
<feature type="region of interest" description="Disordered" evidence="1">
    <location>
        <begin position="1"/>
        <end position="62"/>
    </location>
</feature>
<feature type="compositionally biased region" description="Polar residues" evidence="1">
    <location>
        <begin position="39"/>
        <end position="48"/>
    </location>
</feature>
<dbReference type="PANTHER" id="PTHR35558">
    <property type="entry name" value="SGNH_HYDRO DOMAIN-CONTAINING PROTEIN"/>
    <property type="match status" value="1"/>
</dbReference>
<protein>
    <submittedName>
        <fullName evidence="2">Uncharacterized protein</fullName>
    </submittedName>
</protein>
<evidence type="ECO:0000313" key="2">
    <source>
        <dbReference type="EnsemblMetazoa" id="Aqu2.1.37698_001"/>
    </source>
</evidence>